<accession>A0A3E2BP87</accession>
<name>A0A3E2BP87_9BACT</name>
<dbReference type="EMBL" id="QUAH01000003">
    <property type="protein sequence ID" value="RFT16573.1"/>
    <property type="molecule type" value="Genomic_DNA"/>
</dbReference>
<comment type="caution">
    <text evidence="2">The sequence shown here is derived from an EMBL/GenBank/DDBJ whole genome shotgun (WGS) entry which is preliminary data.</text>
</comment>
<dbReference type="Proteomes" id="UP000257323">
    <property type="component" value="Unassembled WGS sequence"/>
</dbReference>
<evidence type="ECO:0000313" key="3">
    <source>
        <dbReference type="Proteomes" id="UP000257323"/>
    </source>
</evidence>
<protein>
    <submittedName>
        <fullName evidence="2">Uncharacterized protein</fullName>
    </submittedName>
</protein>
<reference evidence="2 3" key="1">
    <citation type="submission" date="2018-08" db="EMBL/GenBank/DDBJ databases">
        <title>Genome analysis of the thermophilic bacterium of the candidate phylum Aminicenantes from deep subsurface aquifer revealed its physiology and ecological role.</title>
        <authorList>
            <person name="Kadnikov V.V."/>
            <person name="Mardanov A.V."/>
            <person name="Beletsky A.V."/>
            <person name="Karnachuk O.V."/>
            <person name="Ravin N.V."/>
        </authorList>
    </citation>
    <scope>NUCLEOTIDE SEQUENCE [LARGE SCALE GENOMIC DNA]</scope>
    <source>
        <strain evidence="2">BY38</strain>
    </source>
</reference>
<proteinExistence type="predicted"/>
<feature type="region of interest" description="Disordered" evidence="1">
    <location>
        <begin position="1"/>
        <end position="20"/>
    </location>
</feature>
<evidence type="ECO:0000256" key="1">
    <source>
        <dbReference type="SAM" id="MobiDB-lite"/>
    </source>
</evidence>
<evidence type="ECO:0000313" key="2">
    <source>
        <dbReference type="EMBL" id="RFT16573.1"/>
    </source>
</evidence>
<dbReference type="AlphaFoldDB" id="A0A3E2BP87"/>
<gene>
    <name evidence="2" type="ORF">OP8BY_1751</name>
</gene>
<organism evidence="2 3">
    <name type="scientific">Candidatus Saccharicenans subterraneus</name>
    <dbReference type="NCBI Taxonomy" id="2508984"/>
    <lineage>
        <taxon>Bacteria</taxon>
        <taxon>Candidatus Aminicenantota</taxon>
        <taxon>Candidatus Aminicenantia</taxon>
        <taxon>Candidatus Aminicenantales</taxon>
        <taxon>Candidatus Saccharicenantaceae</taxon>
        <taxon>Candidatus Saccharicenans</taxon>
    </lineage>
</organism>
<sequence>MKIHSYILPANRPASPPAAEKAGPRVAVLGFQPAGQHNKQEMTLRQVNIVAEIFLELSIMLLK</sequence>